<comment type="caution">
    <text evidence="1">The sequence shown here is derived from an EMBL/GenBank/DDBJ whole genome shotgun (WGS) entry which is preliminary data.</text>
</comment>
<organism evidence="1 2">
    <name type="scientific">Candidatus Sungiibacteriota bacterium</name>
    <dbReference type="NCBI Taxonomy" id="2750080"/>
    <lineage>
        <taxon>Bacteria</taxon>
        <taxon>Candidatus Sungiibacteriota</taxon>
    </lineage>
</organism>
<evidence type="ECO:0000313" key="2">
    <source>
        <dbReference type="Proteomes" id="UP000808388"/>
    </source>
</evidence>
<name>A0A9D6QTS9_9BACT</name>
<evidence type="ECO:0000313" key="1">
    <source>
        <dbReference type="EMBL" id="MBI3627248.1"/>
    </source>
</evidence>
<proteinExistence type="predicted"/>
<protein>
    <submittedName>
        <fullName evidence="1">Uncharacterized protein</fullName>
    </submittedName>
</protein>
<reference evidence="1" key="1">
    <citation type="submission" date="2020-07" db="EMBL/GenBank/DDBJ databases">
        <title>Huge and variable diversity of episymbiotic CPR bacteria and DPANN archaea in groundwater ecosystems.</title>
        <authorList>
            <person name="He C.Y."/>
            <person name="Keren R."/>
            <person name="Whittaker M."/>
            <person name="Farag I.F."/>
            <person name="Doudna J."/>
            <person name="Cate J.H.D."/>
            <person name="Banfield J.F."/>
        </authorList>
    </citation>
    <scope>NUCLEOTIDE SEQUENCE</scope>
    <source>
        <strain evidence="1">NC_groundwater_972_Pr1_S-0.2um_49_27</strain>
    </source>
</reference>
<dbReference type="AlphaFoldDB" id="A0A9D6QTS9"/>
<dbReference type="Proteomes" id="UP000808388">
    <property type="component" value="Unassembled WGS sequence"/>
</dbReference>
<dbReference type="EMBL" id="JACQCQ010000002">
    <property type="protein sequence ID" value="MBI3627248.1"/>
    <property type="molecule type" value="Genomic_DNA"/>
</dbReference>
<gene>
    <name evidence="1" type="ORF">HY220_00650</name>
</gene>
<sequence length="132" mass="15342">MHQKLPKDDARYQWTNHVVHKMRQYALSESRVKRVVLNPKRIEAGIAPKTIAVMQSVGTMKKPFEIWVMYQELGNSKKEIGNSKKKTFAAFQNFQPVRKRIITAWRYPGKSKPRDKPPVPQDILDELVNGLN</sequence>
<accession>A0A9D6QTS9</accession>